<evidence type="ECO:0000313" key="4">
    <source>
        <dbReference type="Proteomes" id="UP001206312"/>
    </source>
</evidence>
<accession>A0ABT1AUU1</accession>
<proteinExistence type="inferred from homology"/>
<feature type="chain" id="PRO_5047332417" description="CHRD domain-containing protein" evidence="2">
    <location>
        <begin position="26"/>
        <end position="160"/>
    </location>
</feature>
<comment type="similarity">
    <text evidence="1">Belongs to the Cu-Zn superoxide dismutase family.</text>
</comment>
<protein>
    <recommendedName>
        <fullName evidence="5">CHRD domain-containing protein</fullName>
    </recommendedName>
</protein>
<dbReference type="RefSeq" id="WP_252739716.1">
    <property type="nucleotide sequence ID" value="NZ_JAMXIB010000001.1"/>
</dbReference>
<gene>
    <name evidence="3" type="ORF">NG653_00615</name>
</gene>
<evidence type="ECO:0000256" key="2">
    <source>
        <dbReference type="SAM" id="SignalP"/>
    </source>
</evidence>
<evidence type="ECO:0008006" key="5">
    <source>
        <dbReference type="Google" id="ProtNLM"/>
    </source>
</evidence>
<organism evidence="3 4">
    <name type="scientific">Robiginitalea marina</name>
    <dbReference type="NCBI Taxonomy" id="2954105"/>
    <lineage>
        <taxon>Bacteria</taxon>
        <taxon>Pseudomonadati</taxon>
        <taxon>Bacteroidota</taxon>
        <taxon>Flavobacteriia</taxon>
        <taxon>Flavobacteriales</taxon>
        <taxon>Flavobacteriaceae</taxon>
        <taxon>Robiginitalea</taxon>
    </lineage>
</organism>
<dbReference type="SUPFAM" id="SSF49329">
    <property type="entry name" value="Cu,Zn superoxide dismutase-like"/>
    <property type="match status" value="1"/>
</dbReference>
<evidence type="ECO:0000256" key="1">
    <source>
        <dbReference type="ARBA" id="ARBA00010457"/>
    </source>
</evidence>
<evidence type="ECO:0000313" key="3">
    <source>
        <dbReference type="EMBL" id="MCO5723337.1"/>
    </source>
</evidence>
<comment type="caution">
    <text evidence="3">The sequence shown here is derived from an EMBL/GenBank/DDBJ whole genome shotgun (WGS) entry which is preliminary data.</text>
</comment>
<dbReference type="EMBL" id="JAMXIB010000001">
    <property type="protein sequence ID" value="MCO5723337.1"/>
    <property type="molecule type" value="Genomic_DNA"/>
</dbReference>
<reference evidence="3 4" key="1">
    <citation type="submission" date="2022-06" db="EMBL/GenBank/DDBJ databases">
        <authorList>
            <person name="Xuan X."/>
        </authorList>
    </citation>
    <scope>NUCLEOTIDE SEQUENCE [LARGE SCALE GENOMIC DNA]</scope>
    <source>
        <strain evidence="3 4">2V75</strain>
    </source>
</reference>
<feature type="signal peptide" evidence="2">
    <location>
        <begin position="1"/>
        <end position="25"/>
    </location>
</feature>
<dbReference type="PROSITE" id="PS51257">
    <property type="entry name" value="PROKAR_LIPOPROTEIN"/>
    <property type="match status" value="1"/>
</dbReference>
<name>A0ABT1AUU1_9FLAO</name>
<dbReference type="InterPro" id="IPR036423">
    <property type="entry name" value="SOD-like_Cu/Zn_dom_sf"/>
</dbReference>
<sequence>MKKPIFFLSVLLVIASLGCSKSEDADVNNPNLPGPDAGIPDDPERVDYVLSTSNGSGVTGLASFIPNDDGSTTIYIDLENASQGIHPATVNFGTLESGGAIAITLNECECEISETVVTQLDNGTPVTFVELMTFDGHLNIYESPTDGTTIAQTNIGANSF</sequence>
<keyword evidence="2" id="KW-0732">Signal</keyword>
<dbReference type="Proteomes" id="UP001206312">
    <property type="component" value="Unassembled WGS sequence"/>
</dbReference>
<keyword evidence="4" id="KW-1185">Reference proteome</keyword>